<dbReference type="Gene3D" id="3.10.450.530">
    <property type="entry name" value="Ribonuclease toxin, BrnT, of type II toxin-antitoxin system"/>
    <property type="match status" value="1"/>
</dbReference>
<comment type="caution">
    <text evidence="1">The sequence shown here is derived from an EMBL/GenBank/DDBJ whole genome shotgun (WGS) entry which is preliminary data.</text>
</comment>
<dbReference type="AlphaFoldDB" id="D6SL59"/>
<keyword evidence="2" id="KW-1185">Reference proteome</keyword>
<dbReference type="InterPro" id="IPR038573">
    <property type="entry name" value="BrnT_sf"/>
</dbReference>
<accession>D6SL59</accession>
<dbReference type="RefSeq" id="WP_008868552.1">
    <property type="nucleotide sequence ID" value="NZ_ACJN02000001.1"/>
</dbReference>
<evidence type="ECO:0008006" key="3">
    <source>
        <dbReference type="Google" id="ProtNLM"/>
    </source>
</evidence>
<evidence type="ECO:0000313" key="2">
    <source>
        <dbReference type="Proteomes" id="UP000005496"/>
    </source>
</evidence>
<gene>
    <name evidence="1" type="ORF">Dthio_PD2840</name>
</gene>
<evidence type="ECO:0000313" key="1">
    <source>
        <dbReference type="EMBL" id="EFI35420.1"/>
    </source>
</evidence>
<dbReference type="eggNOG" id="COG2929">
    <property type="taxonomic scope" value="Bacteria"/>
</dbReference>
<name>D6SL59_9BACT</name>
<dbReference type="InterPro" id="IPR007460">
    <property type="entry name" value="BrnT_toxin"/>
</dbReference>
<dbReference type="EMBL" id="ACJN02000001">
    <property type="protein sequence ID" value="EFI35420.1"/>
    <property type="molecule type" value="Genomic_DNA"/>
</dbReference>
<sequence length="93" mass="10755">MGLLFEWDSKKARLNLKRHGVSFDEASTAFHDPLSQTVEDPLHPGNEERFVLIGRSIQGRLLVIVHMDRGERIQIISARLATNNERVRYEENE</sequence>
<dbReference type="Proteomes" id="UP000005496">
    <property type="component" value="Unassembled WGS sequence"/>
</dbReference>
<proteinExistence type="predicted"/>
<dbReference type="Pfam" id="PF04365">
    <property type="entry name" value="BrnT_toxin"/>
    <property type="match status" value="1"/>
</dbReference>
<protein>
    <recommendedName>
        <fullName evidence="3">BrnT family toxin</fullName>
    </recommendedName>
</protein>
<dbReference type="OrthoDB" id="9802417at2"/>
<organism evidence="1 2">
    <name type="scientific">Desulfonatronospira thiodismutans ASO3-1</name>
    <dbReference type="NCBI Taxonomy" id="555779"/>
    <lineage>
        <taxon>Bacteria</taxon>
        <taxon>Pseudomonadati</taxon>
        <taxon>Thermodesulfobacteriota</taxon>
        <taxon>Desulfovibrionia</taxon>
        <taxon>Desulfovibrionales</taxon>
        <taxon>Desulfonatronovibrionaceae</taxon>
        <taxon>Desulfonatronospira</taxon>
    </lineage>
</organism>
<reference evidence="1" key="1">
    <citation type="submission" date="2010-05" db="EMBL/GenBank/DDBJ databases">
        <title>The draft genome of Desulfonatronospira thiodismutans ASO3-1.</title>
        <authorList>
            <consortium name="US DOE Joint Genome Institute (JGI-PGF)"/>
            <person name="Lucas S."/>
            <person name="Copeland A."/>
            <person name="Lapidus A."/>
            <person name="Cheng J.-F."/>
            <person name="Bruce D."/>
            <person name="Goodwin L."/>
            <person name="Pitluck S."/>
            <person name="Chertkov O."/>
            <person name="Brettin T."/>
            <person name="Detter J.C."/>
            <person name="Han C."/>
            <person name="Land M.L."/>
            <person name="Hauser L."/>
            <person name="Kyrpides N."/>
            <person name="Mikhailova N."/>
            <person name="Muyzer G."/>
            <person name="Woyke T."/>
        </authorList>
    </citation>
    <scope>NUCLEOTIDE SEQUENCE [LARGE SCALE GENOMIC DNA]</scope>
    <source>
        <strain evidence="1">ASO3-1</strain>
    </source>
</reference>